<name>A0ACC2EW09_DIPCM</name>
<keyword evidence="2" id="KW-1185">Reference proteome</keyword>
<organism evidence="1 2">
    <name type="scientific">Diphasiastrum complanatum</name>
    <name type="common">Issler's clubmoss</name>
    <name type="synonym">Lycopodium complanatum</name>
    <dbReference type="NCBI Taxonomy" id="34168"/>
    <lineage>
        <taxon>Eukaryota</taxon>
        <taxon>Viridiplantae</taxon>
        <taxon>Streptophyta</taxon>
        <taxon>Embryophyta</taxon>
        <taxon>Tracheophyta</taxon>
        <taxon>Lycopodiopsida</taxon>
        <taxon>Lycopodiales</taxon>
        <taxon>Lycopodiaceae</taxon>
        <taxon>Lycopodioideae</taxon>
        <taxon>Diphasiastrum</taxon>
    </lineage>
</organism>
<reference evidence="2" key="1">
    <citation type="journal article" date="2024" name="Proc. Natl. Acad. Sci. U.S.A.">
        <title>Extraordinary preservation of gene collinearity over three hundred million years revealed in homosporous lycophytes.</title>
        <authorList>
            <person name="Li C."/>
            <person name="Wickell D."/>
            <person name="Kuo L.Y."/>
            <person name="Chen X."/>
            <person name="Nie B."/>
            <person name="Liao X."/>
            <person name="Peng D."/>
            <person name="Ji J."/>
            <person name="Jenkins J."/>
            <person name="Williams M."/>
            <person name="Shu S."/>
            <person name="Plott C."/>
            <person name="Barry K."/>
            <person name="Rajasekar S."/>
            <person name="Grimwood J."/>
            <person name="Han X."/>
            <person name="Sun S."/>
            <person name="Hou Z."/>
            <person name="He W."/>
            <person name="Dai G."/>
            <person name="Sun C."/>
            <person name="Schmutz J."/>
            <person name="Leebens-Mack J.H."/>
            <person name="Li F.W."/>
            <person name="Wang L."/>
        </authorList>
    </citation>
    <scope>NUCLEOTIDE SEQUENCE [LARGE SCALE GENOMIC DNA]</scope>
    <source>
        <strain evidence="2">cv. PW_Plant_1</strain>
    </source>
</reference>
<protein>
    <submittedName>
        <fullName evidence="1">Uncharacterized protein</fullName>
    </submittedName>
</protein>
<comment type="caution">
    <text evidence="1">The sequence shown here is derived from an EMBL/GenBank/DDBJ whole genome shotgun (WGS) entry which is preliminary data.</text>
</comment>
<dbReference type="EMBL" id="CM055092">
    <property type="protein sequence ID" value="KAJ7570687.1"/>
    <property type="molecule type" value="Genomic_DNA"/>
</dbReference>
<accession>A0ACC2EW09</accession>
<sequence>MESKSTDLDQKTLMFLSKSCRGVSFEMNVSVERVLEKKKSAIVVISEHEEPTIFSWFSGNLSKLTRSAKLISTGSLSRRFTESASARARRTTSFDYNFGQIPADDEGLFPDPETGSWDVACTTTLEGTAAQEKLEKKRTPTPGLGAIRLLELCQLTVYKYLLLLCIALNVLGGILAAANLFPHAKANPSLFAIGNVLMLVLVRNEVLLRVLFWIIVKILGYPFIPLGFKYAVTSFMLNLGGIHSGCGVSALIWVMYALTRIFGPLHSTPREIFAVTWGICLMLLLSCIGAFPLFRMLHHNVFERVHRFAGWTSLALVWIFIILSYSTYDPSNHKYLVSVRSLLKRQVVWFTIVITFLIILPWLFLRKVPVEAVVTDSKNVTLLNLSGGIKPGILIRISPSPLSEWHAFGIISDGRKRHTIIAGAVGDFTKSLVENPPEYLWVRTFYFTGIPFLVNLYNRVLLVATGSGVGVYLSFIMQPTKPDVHLIWIANSIQTTYGDDIHKLVSETASEKITVFDTAILGSRSMMKEMVIKKAKEWEAQVVFVTSNRRGTSEFVTSCRDAGIAAFGPIWDS</sequence>
<evidence type="ECO:0000313" key="2">
    <source>
        <dbReference type="Proteomes" id="UP001162992"/>
    </source>
</evidence>
<proteinExistence type="predicted"/>
<gene>
    <name evidence="1" type="ORF">O6H91_01G131600</name>
</gene>
<evidence type="ECO:0000313" key="1">
    <source>
        <dbReference type="EMBL" id="KAJ7570687.1"/>
    </source>
</evidence>
<dbReference type="Proteomes" id="UP001162992">
    <property type="component" value="Chromosome 1"/>
</dbReference>